<name>A0ACB0I741_TRIPR</name>
<proteinExistence type="predicted"/>
<comment type="caution">
    <text evidence="1">The sequence shown here is derived from an EMBL/GenBank/DDBJ whole genome shotgun (WGS) entry which is preliminary data.</text>
</comment>
<accession>A0ACB0I741</accession>
<dbReference type="Proteomes" id="UP001177021">
    <property type="component" value="Unassembled WGS sequence"/>
</dbReference>
<keyword evidence="2" id="KW-1185">Reference proteome</keyword>
<dbReference type="EMBL" id="CASHSV030000001">
    <property type="protein sequence ID" value="CAJ2627710.1"/>
    <property type="molecule type" value="Genomic_DNA"/>
</dbReference>
<sequence>MVEEKDIKTQINEYHNLVEDLKTENTTLPDAFIAGILIEKLPKSWKDYKNQLKHKQKQLPLADLITHIIIEDTNRKESKAAKAKALAAKANLVQNKTRHKSQKSRYDQKSESKPDHSNNNYVPRVTKPTFKKKGDCYVCGRPGHHAPQCRYRKGNDNPPKPRANLAEGDDKNNDVIVAVISQANIVTDVSKWVIDSGATRHICANKDAFTSYTTMGDGEEQVYLGDSRTVTVHGKGKVMLKLTSGKTLTLTEVLHVPEIRTNLISVALLNKGGVKVSFESDKIVMTKNNVFVGKATQTNHKSNLKIVRTFCVVGLLQILKQEDDDEEHDEHIAQIPKRVYHTKL</sequence>
<evidence type="ECO:0000313" key="2">
    <source>
        <dbReference type="Proteomes" id="UP001177021"/>
    </source>
</evidence>
<reference evidence="1" key="1">
    <citation type="submission" date="2023-10" db="EMBL/GenBank/DDBJ databases">
        <authorList>
            <person name="Rodriguez Cubillos JULIANA M."/>
            <person name="De Vega J."/>
        </authorList>
    </citation>
    <scope>NUCLEOTIDE SEQUENCE</scope>
</reference>
<organism evidence="1 2">
    <name type="scientific">Trifolium pratense</name>
    <name type="common">Red clover</name>
    <dbReference type="NCBI Taxonomy" id="57577"/>
    <lineage>
        <taxon>Eukaryota</taxon>
        <taxon>Viridiplantae</taxon>
        <taxon>Streptophyta</taxon>
        <taxon>Embryophyta</taxon>
        <taxon>Tracheophyta</taxon>
        <taxon>Spermatophyta</taxon>
        <taxon>Magnoliopsida</taxon>
        <taxon>eudicotyledons</taxon>
        <taxon>Gunneridae</taxon>
        <taxon>Pentapetalae</taxon>
        <taxon>rosids</taxon>
        <taxon>fabids</taxon>
        <taxon>Fabales</taxon>
        <taxon>Fabaceae</taxon>
        <taxon>Papilionoideae</taxon>
        <taxon>50 kb inversion clade</taxon>
        <taxon>NPAAA clade</taxon>
        <taxon>Hologalegina</taxon>
        <taxon>IRL clade</taxon>
        <taxon>Trifolieae</taxon>
        <taxon>Trifolium</taxon>
    </lineage>
</organism>
<gene>
    <name evidence="1" type="ORF">MILVUS5_LOCUS104</name>
</gene>
<protein>
    <submittedName>
        <fullName evidence="1">Uncharacterized protein</fullName>
    </submittedName>
</protein>
<evidence type="ECO:0000313" key="1">
    <source>
        <dbReference type="EMBL" id="CAJ2627710.1"/>
    </source>
</evidence>